<sequence>MHTRLNRTACFVFISIMLLITSGCYDLKADRRNANNYGSRIEVPAEEQGNRTYGIKQQSASFHDNKTLAFSQSLSREVEELDGVNSAIVMLTDRNAYCAILVDSSATGTTGSTSARKETNNSGTSLGRYNPFTFNQYANPEDLATGINNYDTVEDPDRLAHGFKQSIAERIKAAYPSVQQVYISANRDFINQMNTYAQESWKGYPLDGYVEDFNRTVRQLFSRSDNKPVR</sequence>
<protein>
    <submittedName>
        <fullName evidence="1">YhcN/YlaJ family sporulation lipoprotein</fullName>
    </submittedName>
</protein>
<keyword evidence="1" id="KW-0449">Lipoprotein</keyword>
<dbReference type="InterPro" id="IPR019076">
    <property type="entry name" value="Spore_lipoprot_YhcN/YlaJ-like"/>
</dbReference>
<dbReference type="RefSeq" id="WP_186328310.1">
    <property type="nucleotide sequence ID" value="NZ_JBHTIU010000002.1"/>
</dbReference>
<keyword evidence="2" id="KW-1185">Reference proteome</keyword>
<dbReference type="Proteomes" id="UP001597120">
    <property type="component" value="Unassembled WGS sequence"/>
</dbReference>
<dbReference type="PROSITE" id="PS51257">
    <property type="entry name" value="PROKAR_LIPOPROTEIN"/>
    <property type="match status" value="1"/>
</dbReference>
<dbReference type="EMBL" id="JBHTIU010000002">
    <property type="protein sequence ID" value="MFD0867700.1"/>
    <property type="molecule type" value="Genomic_DNA"/>
</dbReference>
<evidence type="ECO:0000313" key="2">
    <source>
        <dbReference type="Proteomes" id="UP001597120"/>
    </source>
</evidence>
<reference evidence="2" key="1">
    <citation type="journal article" date="2019" name="Int. J. Syst. Evol. Microbiol.">
        <title>The Global Catalogue of Microorganisms (GCM) 10K type strain sequencing project: providing services to taxonomists for standard genome sequencing and annotation.</title>
        <authorList>
            <consortium name="The Broad Institute Genomics Platform"/>
            <consortium name="The Broad Institute Genome Sequencing Center for Infectious Disease"/>
            <person name="Wu L."/>
            <person name="Ma J."/>
        </authorList>
    </citation>
    <scope>NUCLEOTIDE SEQUENCE [LARGE SCALE GENOMIC DNA]</scope>
    <source>
        <strain evidence="2">CCUG 57263</strain>
    </source>
</reference>
<gene>
    <name evidence="1" type="ORF">ACFQ03_00880</name>
</gene>
<proteinExistence type="predicted"/>
<accession>A0ABW3D309</accession>
<organism evidence="1 2">
    <name type="scientific">Paenibacillus residui</name>
    <dbReference type="NCBI Taxonomy" id="629724"/>
    <lineage>
        <taxon>Bacteria</taxon>
        <taxon>Bacillati</taxon>
        <taxon>Bacillota</taxon>
        <taxon>Bacilli</taxon>
        <taxon>Bacillales</taxon>
        <taxon>Paenibacillaceae</taxon>
        <taxon>Paenibacillus</taxon>
    </lineage>
</organism>
<evidence type="ECO:0000313" key="1">
    <source>
        <dbReference type="EMBL" id="MFD0867700.1"/>
    </source>
</evidence>
<name>A0ABW3D309_9BACL</name>
<comment type="caution">
    <text evidence="1">The sequence shown here is derived from an EMBL/GenBank/DDBJ whole genome shotgun (WGS) entry which is preliminary data.</text>
</comment>
<dbReference type="Pfam" id="PF09580">
    <property type="entry name" value="Spore_YhcN_YlaJ"/>
    <property type="match status" value="1"/>
</dbReference>